<feature type="region of interest" description="Disordered" evidence="1">
    <location>
        <begin position="107"/>
        <end position="195"/>
    </location>
</feature>
<gene>
    <name evidence="2" type="ORF">FNV43_RR06489</name>
</gene>
<evidence type="ECO:0000313" key="2">
    <source>
        <dbReference type="EMBL" id="KAF3450408.1"/>
    </source>
</evidence>
<dbReference type="EMBL" id="VOIH02000003">
    <property type="protein sequence ID" value="KAF3450408.1"/>
    <property type="molecule type" value="Genomic_DNA"/>
</dbReference>
<comment type="caution">
    <text evidence="2">The sequence shown here is derived from an EMBL/GenBank/DDBJ whole genome shotgun (WGS) entry which is preliminary data.</text>
</comment>
<feature type="compositionally biased region" description="Basic and acidic residues" evidence="1">
    <location>
        <begin position="136"/>
        <end position="145"/>
    </location>
</feature>
<reference evidence="2" key="1">
    <citation type="submission" date="2020-03" db="EMBL/GenBank/DDBJ databases">
        <title>A high-quality chromosome-level genome assembly of a woody plant with both climbing and erect habits, Rhamnella rubrinervis.</title>
        <authorList>
            <person name="Lu Z."/>
            <person name="Yang Y."/>
            <person name="Zhu X."/>
            <person name="Sun Y."/>
        </authorList>
    </citation>
    <scope>NUCLEOTIDE SEQUENCE</scope>
    <source>
        <strain evidence="2">BYM</strain>
        <tissue evidence="2">Leaf</tissue>
    </source>
</reference>
<name>A0A8K0HE05_9ROSA</name>
<keyword evidence="3" id="KW-1185">Reference proteome</keyword>
<evidence type="ECO:0000256" key="1">
    <source>
        <dbReference type="SAM" id="MobiDB-lite"/>
    </source>
</evidence>
<dbReference type="AlphaFoldDB" id="A0A8K0HE05"/>
<accession>A0A8K0HE05</accession>
<feature type="compositionally biased region" description="Acidic residues" evidence="1">
    <location>
        <begin position="118"/>
        <end position="128"/>
    </location>
</feature>
<proteinExistence type="predicted"/>
<organism evidence="2 3">
    <name type="scientific">Rhamnella rubrinervis</name>
    <dbReference type="NCBI Taxonomy" id="2594499"/>
    <lineage>
        <taxon>Eukaryota</taxon>
        <taxon>Viridiplantae</taxon>
        <taxon>Streptophyta</taxon>
        <taxon>Embryophyta</taxon>
        <taxon>Tracheophyta</taxon>
        <taxon>Spermatophyta</taxon>
        <taxon>Magnoliopsida</taxon>
        <taxon>eudicotyledons</taxon>
        <taxon>Gunneridae</taxon>
        <taxon>Pentapetalae</taxon>
        <taxon>rosids</taxon>
        <taxon>fabids</taxon>
        <taxon>Rosales</taxon>
        <taxon>Rhamnaceae</taxon>
        <taxon>rhamnoid group</taxon>
        <taxon>Rhamneae</taxon>
        <taxon>Rhamnella</taxon>
    </lineage>
</organism>
<feature type="compositionally biased region" description="Polar residues" evidence="1">
    <location>
        <begin position="171"/>
        <end position="195"/>
    </location>
</feature>
<protein>
    <submittedName>
        <fullName evidence="2">Uncharacterized protein</fullName>
    </submittedName>
</protein>
<dbReference type="Proteomes" id="UP000796880">
    <property type="component" value="Unassembled WGS sequence"/>
</dbReference>
<evidence type="ECO:0000313" key="3">
    <source>
        <dbReference type="Proteomes" id="UP000796880"/>
    </source>
</evidence>
<sequence>MTRRDRNILKSMPLDDVCQEAEQGALKSAVCQCPAESRREKWSEVDQKLIEKEKELESLRLDFSRVVAERDEWQTRGLAWPKKKKIRYRSGVGMPTLAQKEMILKFKAGQTSWRTPEPSEDEGDDGETSEISSTESEPKLDHQPEDPSTALEKSPSQTGDSFDEAMEAARTDTQGSSANAKEVASASQPNQEEVQ</sequence>